<evidence type="ECO:0000256" key="4">
    <source>
        <dbReference type="ARBA" id="ARBA00022519"/>
    </source>
</evidence>
<feature type="transmembrane region" description="Helical" evidence="8">
    <location>
        <begin position="548"/>
        <end position="567"/>
    </location>
</feature>
<feature type="domain" description="ABC transmembrane type-1" evidence="10">
    <location>
        <begin position="85"/>
        <end position="293"/>
    </location>
</feature>
<dbReference type="PANTHER" id="PTHR43357">
    <property type="entry name" value="INNER MEMBRANE ABC TRANSPORTER PERMEASE PROTEIN YDCV"/>
    <property type="match status" value="1"/>
</dbReference>
<feature type="transmembrane region" description="Helical" evidence="8">
    <location>
        <begin position="487"/>
        <end position="509"/>
    </location>
</feature>
<sequence>MIETKPTPQDHAVHGASQNRAPSNAPRAGRSRTRFSGPDGLGVFRLTVIVGLIGVVIVPLIATVAMGTRADFGQLLADPAVHEATQNSLVSSAVSALAATGLGVVFAIIFERFTFPGQNLLRWFLLIPFLIPPFIGAMSWMALLGVNGPANQLLEQLGIDHTFSIFGGAGVIFLLTVHSYPVAYLVVSAAMRQVPGNLEEAARMSGGGSWTVLRTVTLPLIRPGMTAAFMLTFVSNLSDFGIPALIGLPERYTTLTTLVYRELSSPATTNPLPQVSSIAMVLMVVALVAILARRGRSGATQVIASASARQDHTGVFGYVAMGLTWLWVIVVSILPLFALATQALLPAPGLAFTPENITLDNITSAVTSPTAVTGIQNSVMLAGGAAVIATALGLAVALLLSRTTHPTNPSIDVIANLPQALPGLVIAVGWLLVAPALGIFNSPIVILLAYVMAFLALVVQQLRGPLATVSATLEEAATISGASRLRALIGITGRIVVPVVITGAMMVFLTAVRELTISILLVAPGSQTLGVAIFNLQQAGNYNAASALALLVAIVGIVGLSITAAVASKRQGNA</sequence>
<keyword evidence="7 8" id="KW-0472">Membrane</keyword>
<feature type="transmembrane region" description="Helical" evidence="8">
    <location>
        <begin position="379"/>
        <end position="401"/>
    </location>
</feature>
<keyword evidence="2 8" id="KW-0813">Transport</keyword>
<feature type="region of interest" description="Disordered" evidence="9">
    <location>
        <begin position="1"/>
        <end position="34"/>
    </location>
</feature>
<protein>
    <submittedName>
        <fullName evidence="11">Iron ABC transporter permease</fullName>
    </submittedName>
</protein>
<accession>A0ABP5FUH2</accession>
<organism evidence="11 12">
    <name type="scientific">Yaniella flava</name>
    <dbReference type="NCBI Taxonomy" id="287930"/>
    <lineage>
        <taxon>Bacteria</taxon>
        <taxon>Bacillati</taxon>
        <taxon>Actinomycetota</taxon>
        <taxon>Actinomycetes</taxon>
        <taxon>Micrococcales</taxon>
        <taxon>Micrococcaceae</taxon>
        <taxon>Yaniella</taxon>
    </lineage>
</organism>
<proteinExistence type="inferred from homology"/>
<dbReference type="InterPro" id="IPR000515">
    <property type="entry name" value="MetI-like"/>
</dbReference>
<dbReference type="CDD" id="cd06261">
    <property type="entry name" value="TM_PBP2"/>
    <property type="match status" value="2"/>
</dbReference>
<evidence type="ECO:0000313" key="11">
    <source>
        <dbReference type="EMBL" id="GAA2033123.1"/>
    </source>
</evidence>
<dbReference type="PANTHER" id="PTHR43357:SF4">
    <property type="entry name" value="INNER MEMBRANE ABC TRANSPORTER PERMEASE PROTEIN YDCV"/>
    <property type="match status" value="1"/>
</dbReference>
<evidence type="ECO:0000256" key="1">
    <source>
        <dbReference type="ARBA" id="ARBA00004429"/>
    </source>
</evidence>
<feature type="transmembrane region" description="Helical" evidence="8">
    <location>
        <begin position="163"/>
        <end position="187"/>
    </location>
</feature>
<evidence type="ECO:0000256" key="7">
    <source>
        <dbReference type="ARBA" id="ARBA00023136"/>
    </source>
</evidence>
<gene>
    <name evidence="11" type="ORF">GCM10009720_11970</name>
</gene>
<feature type="transmembrane region" description="Helical" evidence="8">
    <location>
        <begin position="122"/>
        <end position="143"/>
    </location>
</feature>
<keyword evidence="3" id="KW-1003">Cell membrane</keyword>
<evidence type="ECO:0000313" key="12">
    <source>
        <dbReference type="Proteomes" id="UP001501461"/>
    </source>
</evidence>
<dbReference type="InterPro" id="IPR035906">
    <property type="entry name" value="MetI-like_sf"/>
</dbReference>
<feature type="transmembrane region" description="Helical" evidence="8">
    <location>
        <begin position="42"/>
        <end position="68"/>
    </location>
</feature>
<dbReference type="Gene3D" id="1.10.3720.10">
    <property type="entry name" value="MetI-like"/>
    <property type="match status" value="2"/>
</dbReference>
<dbReference type="RefSeq" id="WP_343956705.1">
    <property type="nucleotide sequence ID" value="NZ_BAAAMN010000017.1"/>
</dbReference>
<evidence type="ECO:0000259" key="10">
    <source>
        <dbReference type="PROSITE" id="PS50928"/>
    </source>
</evidence>
<keyword evidence="4" id="KW-0997">Cell inner membrane</keyword>
<feature type="transmembrane region" description="Helical" evidence="8">
    <location>
        <begin position="272"/>
        <end position="292"/>
    </location>
</feature>
<evidence type="ECO:0000256" key="9">
    <source>
        <dbReference type="SAM" id="MobiDB-lite"/>
    </source>
</evidence>
<dbReference type="EMBL" id="BAAAMN010000017">
    <property type="protein sequence ID" value="GAA2033123.1"/>
    <property type="molecule type" value="Genomic_DNA"/>
</dbReference>
<keyword evidence="5 8" id="KW-0812">Transmembrane</keyword>
<feature type="transmembrane region" description="Helical" evidence="8">
    <location>
        <begin position="439"/>
        <end position="459"/>
    </location>
</feature>
<feature type="transmembrane region" description="Helical" evidence="8">
    <location>
        <begin position="413"/>
        <end position="433"/>
    </location>
</feature>
<evidence type="ECO:0000256" key="3">
    <source>
        <dbReference type="ARBA" id="ARBA00022475"/>
    </source>
</evidence>
<dbReference type="Proteomes" id="UP001501461">
    <property type="component" value="Unassembled WGS sequence"/>
</dbReference>
<dbReference type="Pfam" id="PF00528">
    <property type="entry name" value="BPD_transp_1"/>
    <property type="match status" value="2"/>
</dbReference>
<comment type="subcellular location">
    <subcellularLocation>
        <location evidence="1">Cell inner membrane</location>
        <topology evidence="1">Multi-pass membrane protein</topology>
    </subcellularLocation>
    <subcellularLocation>
        <location evidence="8">Cell membrane</location>
        <topology evidence="8">Multi-pass membrane protein</topology>
    </subcellularLocation>
</comment>
<feature type="transmembrane region" description="Helical" evidence="8">
    <location>
        <begin position="88"/>
        <end position="110"/>
    </location>
</feature>
<feature type="transmembrane region" description="Helical" evidence="8">
    <location>
        <begin position="515"/>
        <end position="536"/>
    </location>
</feature>
<evidence type="ECO:0000256" key="8">
    <source>
        <dbReference type="RuleBase" id="RU363032"/>
    </source>
</evidence>
<evidence type="ECO:0000256" key="5">
    <source>
        <dbReference type="ARBA" id="ARBA00022692"/>
    </source>
</evidence>
<comment type="similarity">
    <text evidence="8">Belongs to the binding-protein-dependent transport system permease family.</text>
</comment>
<feature type="transmembrane region" description="Helical" evidence="8">
    <location>
        <begin position="313"/>
        <end position="340"/>
    </location>
</feature>
<evidence type="ECO:0000256" key="6">
    <source>
        <dbReference type="ARBA" id="ARBA00022989"/>
    </source>
</evidence>
<keyword evidence="12" id="KW-1185">Reference proteome</keyword>
<reference evidence="12" key="1">
    <citation type="journal article" date="2019" name="Int. J. Syst. Evol. Microbiol.">
        <title>The Global Catalogue of Microorganisms (GCM) 10K type strain sequencing project: providing services to taxonomists for standard genome sequencing and annotation.</title>
        <authorList>
            <consortium name="The Broad Institute Genomics Platform"/>
            <consortium name="The Broad Institute Genome Sequencing Center for Infectious Disease"/>
            <person name="Wu L."/>
            <person name="Ma J."/>
        </authorList>
    </citation>
    <scope>NUCLEOTIDE SEQUENCE [LARGE SCALE GENOMIC DNA]</scope>
    <source>
        <strain evidence="12">JCM 13595</strain>
    </source>
</reference>
<feature type="domain" description="ABC transmembrane type-1" evidence="10">
    <location>
        <begin position="375"/>
        <end position="563"/>
    </location>
</feature>
<keyword evidence="6 8" id="KW-1133">Transmembrane helix</keyword>
<comment type="caution">
    <text evidence="11">The sequence shown here is derived from an EMBL/GenBank/DDBJ whole genome shotgun (WGS) entry which is preliminary data.</text>
</comment>
<dbReference type="PROSITE" id="PS50928">
    <property type="entry name" value="ABC_TM1"/>
    <property type="match status" value="2"/>
</dbReference>
<dbReference type="SUPFAM" id="SSF161098">
    <property type="entry name" value="MetI-like"/>
    <property type="match status" value="2"/>
</dbReference>
<name>A0ABP5FUH2_9MICC</name>
<evidence type="ECO:0000256" key="2">
    <source>
        <dbReference type="ARBA" id="ARBA00022448"/>
    </source>
</evidence>